<comment type="caution">
    <text evidence="2">The sequence shown here is derived from an EMBL/GenBank/DDBJ whole genome shotgun (WGS) entry which is preliminary data.</text>
</comment>
<evidence type="ECO:0000313" key="2">
    <source>
        <dbReference type="EMBL" id="GHD07482.1"/>
    </source>
</evidence>
<reference evidence="2" key="1">
    <citation type="journal article" date="2014" name="Int. J. Syst. Evol. Microbiol.">
        <title>Complete genome sequence of Corynebacterium casei LMG S-19264T (=DSM 44701T), isolated from a smear-ripened cheese.</title>
        <authorList>
            <consortium name="US DOE Joint Genome Institute (JGI-PGF)"/>
            <person name="Walter F."/>
            <person name="Albersmeier A."/>
            <person name="Kalinowski J."/>
            <person name="Ruckert C."/>
        </authorList>
    </citation>
    <scope>NUCLEOTIDE SEQUENCE</scope>
    <source>
        <strain evidence="2">JCM 4637</strain>
    </source>
</reference>
<dbReference type="AlphaFoldDB" id="A0A919CD02"/>
<proteinExistence type="predicted"/>
<feature type="compositionally biased region" description="Polar residues" evidence="1">
    <location>
        <begin position="15"/>
        <end position="26"/>
    </location>
</feature>
<organism evidence="2 3">
    <name type="scientific">Streptomyces finlayi</name>
    <dbReference type="NCBI Taxonomy" id="67296"/>
    <lineage>
        <taxon>Bacteria</taxon>
        <taxon>Bacillati</taxon>
        <taxon>Actinomycetota</taxon>
        <taxon>Actinomycetes</taxon>
        <taxon>Kitasatosporales</taxon>
        <taxon>Streptomycetaceae</taxon>
        <taxon>Streptomyces</taxon>
    </lineage>
</organism>
<reference evidence="2" key="2">
    <citation type="submission" date="2020-09" db="EMBL/GenBank/DDBJ databases">
        <authorList>
            <person name="Sun Q."/>
            <person name="Ohkuma M."/>
        </authorList>
    </citation>
    <scope>NUCLEOTIDE SEQUENCE</scope>
    <source>
        <strain evidence="2">JCM 4637</strain>
    </source>
</reference>
<accession>A0A919CD02</accession>
<feature type="region of interest" description="Disordered" evidence="1">
    <location>
        <begin position="1"/>
        <end position="26"/>
    </location>
</feature>
<protein>
    <recommendedName>
        <fullName evidence="4">DUF3626 domain-containing protein</fullName>
    </recommendedName>
</protein>
<dbReference type="Pfam" id="PF12294">
    <property type="entry name" value="DUF3626"/>
    <property type="match status" value="2"/>
</dbReference>
<dbReference type="Proteomes" id="UP000638353">
    <property type="component" value="Unassembled WGS sequence"/>
</dbReference>
<evidence type="ECO:0008006" key="4">
    <source>
        <dbReference type="Google" id="ProtNLM"/>
    </source>
</evidence>
<dbReference type="InterPro" id="IPR022074">
    <property type="entry name" value="DUF3626"/>
</dbReference>
<evidence type="ECO:0000313" key="3">
    <source>
        <dbReference type="Proteomes" id="UP000638353"/>
    </source>
</evidence>
<evidence type="ECO:0000256" key="1">
    <source>
        <dbReference type="SAM" id="MobiDB-lite"/>
    </source>
</evidence>
<dbReference type="EMBL" id="BMVC01000013">
    <property type="protein sequence ID" value="GHD07482.1"/>
    <property type="molecule type" value="Genomic_DNA"/>
</dbReference>
<gene>
    <name evidence="2" type="ORF">GCM10010334_60070</name>
</gene>
<name>A0A919CD02_9ACTN</name>
<sequence length="307" mass="33734">MRAAGVGRETARMIPNSNRTTAPTRTPQERALAHVTALSNGGPLETSLRVTLNFHPDRWARGRPILDALAADGVYRSQFVTGTSNGGLTAHPGGDRWRWESRIFAGAYDEAPAEARPVYGALNFRADAYGAAPRFGSAYFRLTAQTLSRTTFCYPDSHLEPTDFGVADRMRLVELALAEGRDALDDYVEAQVHGPVRLAQDVEALVLDPCYRGTSVESAARRLGCAVEWHPGYQLDVEELRRHADYRGPEYVELGASLAVDGVLHAGLIGDALRSGRHAEQDLKKVWHCLARFGRRVPASRRSTLRA</sequence>